<dbReference type="EMBL" id="OY726395">
    <property type="protein sequence ID" value="CAJ1580995.1"/>
    <property type="molecule type" value="Genomic_DNA"/>
</dbReference>
<proteinExistence type="predicted"/>
<dbReference type="RefSeq" id="WP_316515374.1">
    <property type="nucleotide sequence ID" value="NZ_OY726395.1"/>
</dbReference>
<sequence length="41" mass="3891">MSSPLLADKVAVVTGAVALLASDLSSCLPGAGLEVGGGSYL</sequence>
<reference evidence="1 2" key="1">
    <citation type="submission" date="2023-08" db="EMBL/GenBank/DDBJ databases">
        <authorList>
            <person name="Folkvardsen B D."/>
            <person name="Norman A."/>
        </authorList>
    </citation>
    <scope>NUCLEOTIDE SEQUENCE [LARGE SCALE GENOMIC DNA]</scope>
    <source>
        <strain evidence="1 2">Mu0050</strain>
    </source>
</reference>
<evidence type="ECO:0000313" key="1">
    <source>
        <dbReference type="EMBL" id="CAJ1580995.1"/>
    </source>
</evidence>
<gene>
    <name evidence="1" type="ORF">MU0050_001313</name>
</gene>
<name>A0ABN9P0C0_9MYCO</name>
<accession>A0ABN9P0C0</accession>
<dbReference type="Proteomes" id="UP001190466">
    <property type="component" value="Chromosome"/>
</dbReference>
<keyword evidence="2" id="KW-1185">Reference proteome</keyword>
<evidence type="ECO:0000313" key="2">
    <source>
        <dbReference type="Proteomes" id="UP001190466"/>
    </source>
</evidence>
<organism evidence="1 2">
    <name type="scientific">[Mycobacterium] wendilense</name>
    <dbReference type="NCBI Taxonomy" id="3064284"/>
    <lineage>
        <taxon>Bacteria</taxon>
        <taxon>Bacillati</taxon>
        <taxon>Actinomycetota</taxon>
        <taxon>Actinomycetes</taxon>
        <taxon>Mycobacteriales</taxon>
        <taxon>Mycobacteriaceae</taxon>
        <taxon>Mycolicibacter</taxon>
    </lineage>
</organism>
<protein>
    <submittedName>
        <fullName evidence="1">Uncharacterized protein</fullName>
    </submittedName>
</protein>